<dbReference type="AlphaFoldDB" id="A0A1Y0HJ28"/>
<organism evidence="1 2">
    <name type="scientific">Sulfurospirillum diekertiae</name>
    <dbReference type="NCBI Taxonomy" id="1854492"/>
    <lineage>
        <taxon>Bacteria</taxon>
        <taxon>Pseudomonadati</taxon>
        <taxon>Campylobacterota</taxon>
        <taxon>Epsilonproteobacteria</taxon>
        <taxon>Campylobacterales</taxon>
        <taxon>Sulfurospirillaceae</taxon>
        <taxon>Sulfurospirillum</taxon>
    </lineage>
</organism>
<name>A0A1Y0HJ28_9BACT</name>
<evidence type="ECO:0000313" key="1">
    <source>
        <dbReference type="EMBL" id="ARU48101.1"/>
    </source>
</evidence>
<dbReference type="KEGG" id="suls:Sdiek1_0935"/>
<sequence length="79" mass="9811">MKYSSFLYKEINYTKLGKRIARKTWNSYKQLIKSLKHSLRLDKEEKIHIDKEKTKNNYYYSCFEFSTHDDLMRKIEKEH</sequence>
<keyword evidence="2" id="KW-1185">Reference proteome</keyword>
<gene>
    <name evidence="1" type="ORF">Sdiek1_0935</name>
</gene>
<dbReference type="RefSeq" id="WP_087438102.1">
    <property type="nucleotide sequence ID" value="NZ_CP021416.1"/>
</dbReference>
<dbReference type="Proteomes" id="UP000196005">
    <property type="component" value="Chromosome"/>
</dbReference>
<evidence type="ECO:0000313" key="2">
    <source>
        <dbReference type="Proteomes" id="UP000196005"/>
    </source>
</evidence>
<dbReference type="EMBL" id="CP021416">
    <property type="protein sequence ID" value="ARU48101.1"/>
    <property type="molecule type" value="Genomic_DNA"/>
</dbReference>
<protein>
    <submittedName>
        <fullName evidence="1">Uncharacterized protein</fullName>
    </submittedName>
</protein>
<accession>A0A1Y0HJ28</accession>
<proteinExistence type="predicted"/>
<reference evidence="2" key="1">
    <citation type="submission" date="2017-05" db="EMBL/GenBank/DDBJ databases">
        <title>Dechlorination kinetics govern the competition between two new strains of the genus Sulfurospirillum.</title>
        <authorList>
            <person name="Buttet G.F."/>
            <person name="Murray A.M."/>
            <person name="Goris T."/>
            <person name="Burion M."/>
            <person name="Lin B."/>
            <person name="Rolle M."/>
            <person name="Maillard J."/>
        </authorList>
    </citation>
    <scope>NUCLEOTIDE SEQUENCE [LARGE SCALE GENOMIC DNA]</scope>
    <source>
        <strain evidence="2">SL2-1</strain>
    </source>
</reference>